<evidence type="ECO:0000313" key="1">
    <source>
        <dbReference type="EMBL" id="SKB63319.1"/>
    </source>
</evidence>
<name>A0A1T5CV37_9SPHN</name>
<reference evidence="2" key="1">
    <citation type="submission" date="2017-02" db="EMBL/GenBank/DDBJ databases">
        <authorList>
            <person name="Varghese N."/>
            <person name="Submissions S."/>
        </authorList>
    </citation>
    <scope>NUCLEOTIDE SEQUENCE [LARGE SCALE GENOMIC DNA]</scope>
    <source>
        <strain evidence="2">R11H</strain>
    </source>
</reference>
<dbReference type="Proteomes" id="UP000190044">
    <property type="component" value="Unassembled WGS sequence"/>
</dbReference>
<dbReference type="EMBL" id="FUYP01000011">
    <property type="protein sequence ID" value="SKB63319.1"/>
    <property type="molecule type" value="Genomic_DNA"/>
</dbReference>
<organism evidence="1 2">
    <name type="scientific">Sphingopyxis flava</name>
    <dbReference type="NCBI Taxonomy" id="1507287"/>
    <lineage>
        <taxon>Bacteria</taxon>
        <taxon>Pseudomonadati</taxon>
        <taxon>Pseudomonadota</taxon>
        <taxon>Alphaproteobacteria</taxon>
        <taxon>Sphingomonadales</taxon>
        <taxon>Sphingomonadaceae</taxon>
        <taxon>Sphingopyxis</taxon>
    </lineage>
</organism>
<dbReference type="AlphaFoldDB" id="A0A1T5CV37"/>
<sequence length="71" mass="7979">MTVEVATIAQGLSHIEKAFLRRVCDGQPLALANRVEDRARQRLRKLGLVHVVKNPRRWEALPLGVEVRGAL</sequence>
<evidence type="ECO:0000313" key="2">
    <source>
        <dbReference type="Proteomes" id="UP000190044"/>
    </source>
</evidence>
<proteinExistence type="predicted"/>
<protein>
    <submittedName>
        <fullName evidence="1">Uncharacterized protein</fullName>
    </submittedName>
</protein>
<accession>A0A1T5CV37</accession>
<gene>
    <name evidence="1" type="ORF">SAMN06295937_1011147</name>
</gene>
<keyword evidence="2" id="KW-1185">Reference proteome</keyword>